<dbReference type="PANTHER" id="PTHR43434">
    <property type="entry name" value="PHOSPHOGLYCOLATE PHOSPHATASE"/>
    <property type="match status" value="1"/>
</dbReference>
<dbReference type="Pfam" id="PF00702">
    <property type="entry name" value="Hydrolase"/>
    <property type="match status" value="1"/>
</dbReference>
<keyword evidence="5" id="KW-0378">Hydrolase</keyword>
<dbReference type="Gene3D" id="3.40.50.1000">
    <property type="entry name" value="HAD superfamily/HAD-like"/>
    <property type="match status" value="1"/>
</dbReference>
<dbReference type="PANTHER" id="PTHR43434:SF1">
    <property type="entry name" value="PHOSPHOGLYCOLATE PHOSPHATASE"/>
    <property type="match status" value="1"/>
</dbReference>
<dbReference type="RefSeq" id="WP_379917081.1">
    <property type="nucleotide sequence ID" value="NZ_JBHUDD010000138.1"/>
</dbReference>
<dbReference type="SUPFAM" id="SSF56784">
    <property type="entry name" value="HAD-like"/>
    <property type="match status" value="1"/>
</dbReference>
<dbReference type="EC" id="3.1.3.18" evidence="4"/>
<keyword evidence="6" id="KW-1185">Reference proteome</keyword>
<dbReference type="Proteomes" id="UP001597186">
    <property type="component" value="Unassembled WGS sequence"/>
</dbReference>
<dbReference type="GO" id="GO:0016787">
    <property type="term" value="F:hydrolase activity"/>
    <property type="evidence" value="ECO:0007669"/>
    <property type="project" value="UniProtKB-KW"/>
</dbReference>
<accession>A0ABW4EJP9</accession>
<organism evidence="5 6">
    <name type="scientific">Lacimonas salitolerans</name>
    <dbReference type="NCBI Taxonomy" id="1323750"/>
    <lineage>
        <taxon>Bacteria</taxon>
        <taxon>Pseudomonadati</taxon>
        <taxon>Pseudomonadota</taxon>
        <taxon>Alphaproteobacteria</taxon>
        <taxon>Rhodobacterales</taxon>
        <taxon>Paracoccaceae</taxon>
        <taxon>Lacimonas</taxon>
    </lineage>
</organism>
<evidence type="ECO:0000256" key="4">
    <source>
        <dbReference type="ARBA" id="ARBA00013078"/>
    </source>
</evidence>
<dbReference type="EMBL" id="JBHUDD010000138">
    <property type="protein sequence ID" value="MFD1510677.1"/>
    <property type="molecule type" value="Genomic_DNA"/>
</dbReference>
<comment type="pathway">
    <text evidence="2">Organic acid metabolism; glycolate biosynthesis; glycolate from 2-phosphoglycolate: step 1/1.</text>
</comment>
<reference evidence="6" key="1">
    <citation type="journal article" date="2019" name="Int. J. Syst. Evol. Microbiol.">
        <title>The Global Catalogue of Microorganisms (GCM) 10K type strain sequencing project: providing services to taxonomists for standard genome sequencing and annotation.</title>
        <authorList>
            <consortium name="The Broad Institute Genomics Platform"/>
            <consortium name="The Broad Institute Genome Sequencing Center for Infectious Disease"/>
            <person name="Wu L."/>
            <person name="Ma J."/>
        </authorList>
    </citation>
    <scope>NUCLEOTIDE SEQUENCE [LARGE SCALE GENOMIC DNA]</scope>
    <source>
        <strain evidence="6">CGMCC 1.12477</strain>
    </source>
</reference>
<dbReference type="InterPro" id="IPR036412">
    <property type="entry name" value="HAD-like_sf"/>
</dbReference>
<evidence type="ECO:0000256" key="1">
    <source>
        <dbReference type="ARBA" id="ARBA00000830"/>
    </source>
</evidence>
<dbReference type="Gene3D" id="1.10.150.240">
    <property type="entry name" value="Putative phosphatase, domain 2"/>
    <property type="match status" value="1"/>
</dbReference>
<name>A0ABW4EJP9_9RHOB</name>
<comment type="similarity">
    <text evidence="3">Belongs to the HAD-like hydrolase superfamily. CbbY/CbbZ/Gph/YieH family.</text>
</comment>
<evidence type="ECO:0000256" key="2">
    <source>
        <dbReference type="ARBA" id="ARBA00004818"/>
    </source>
</evidence>
<sequence>MTPQLSDYSTLVFDCDGVVLDSNRIKTEAFRIAAQPWGAAAAGALVAHHVANGGISRHLKFAHFLDAILPEHAPGAVPGRDGPGLEELLSAYAQSVRAGLMSCAVAEGLEALRAATPDAHWLIVSGGDQAELREIFAARGLDGLFDGGIFGSPDSKDTILTREQAGGRIEAPALFLGDSRYDHEAASAAGLDFIFVSGWSEFHGWQEYCANREIRSIESASQILNIQE</sequence>
<comment type="caution">
    <text evidence="5">The sequence shown here is derived from an EMBL/GenBank/DDBJ whole genome shotgun (WGS) entry which is preliminary data.</text>
</comment>
<dbReference type="InterPro" id="IPR023214">
    <property type="entry name" value="HAD_sf"/>
</dbReference>
<protein>
    <recommendedName>
        <fullName evidence="4">phosphoglycolate phosphatase</fullName>
        <ecNumber evidence="4">3.1.3.18</ecNumber>
    </recommendedName>
</protein>
<evidence type="ECO:0000313" key="6">
    <source>
        <dbReference type="Proteomes" id="UP001597186"/>
    </source>
</evidence>
<proteinExistence type="inferred from homology"/>
<evidence type="ECO:0000256" key="3">
    <source>
        <dbReference type="ARBA" id="ARBA00006171"/>
    </source>
</evidence>
<gene>
    <name evidence="5" type="ORF">ACFTOW_14915</name>
</gene>
<dbReference type="InterPro" id="IPR023198">
    <property type="entry name" value="PGP-like_dom2"/>
</dbReference>
<evidence type="ECO:0000313" key="5">
    <source>
        <dbReference type="EMBL" id="MFD1510677.1"/>
    </source>
</evidence>
<dbReference type="InterPro" id="IPR050155">
    <property type="entry name" value="HAD-like_hydrolase_sf"/>
</dbReference>
<dbReference type="CDD" id="cd01427">
    <property type="entry name" value="HAD_like"/>
    <property type="match status" value="1"/>
</dbReference>
<comment type="catalytic activity">
    <reaction evidence="1">
        <text>2-phosphoglycolate + H2O = glycolate + phosphate</text>
        <dbReference type="Rhea" id="RHEA:14369"/>
        <dbReference type="ChEBI" id="CHEBI:15377"/>
        <dbReference type="ChEBI" id="CHEBI:29805"/>
        <dbReference type="ChEBI" id="CHEBI:43474"/>
        <dbReference type="ChEBI" id="CHEBI:58033"/>
        <dbReference type="EC" id="3.1.3.18"/>
    </reaction>
</comment>